<dbReference type="RefSeq" id="WP_207599140.1">
    <property type="nucleotide sequence ID" value="NZ_JAFNJU010000004.1"/>
</dbReference>
<feature type="domain" description="HTH tetR-type" evidence="3">
    <location>
        <begin position="8"/>
        <end position="69"/>
    </location>
</feature>
<gene>
    <name evidence="4" type="ORF">J3A84_06220</name>
</gene>
<keyword evidence="5" id="KW-1185">Reference proteome</keyword>
<comment type="caution">
    <text evidence="4">The sequence shown here is derived from an EMBL/GenBank/DDBJ whole genome shotgun (WGS) entry which is preliminary data.</text>
</comment>
<dbReference type="PANTHER" id="PTHR43479">
    <property type="entry name" value="ACREF/ENVCD OPERON REPRESSOR-RELATED"/>
    <property type="match status" value="1"/>
</dbReference>
<dbReference type="SUPFAM" id="SSF46689">
    <property type="entry name" value="Homeodomain-like"/>
    <property type="match status" value="1"/>
</dbReference>
<keyword evidence="1 2" id="KW-0238">DNA-binding</keyword>
<accession>A0A939HBM3</accession>
<dbReference type="Proteomes" id="UP000664218">
    <property type="component" value="Unassembled WGS sequence"/>
</dbReference>
<dbReference type="Pfam" id="PF00440">
    <property type="entry name" value="TetR_N"/>
    <property type="match status" value="1"/>
</dbReference>
<dbReference type="AlphaFoldDB" id="A0A939HBM3"/>
<dbReference type="PANTHER" id="PTHR43479:SF11">
    <property type="entry name" value="ACREF_ENVCD OPERON REPRESSOR-RELATED"/>
    <property type="match status" value="1"/>
</dbReference>
<evidence type="ECO:0000256" key="2">
    <source>
        <dbReference type="PROSITE-ProRule" id="PRU00335"/>
    </source>
</evidence>
<evidence type="ECO:0000256" key="1">
    <source>
        <dbReference type="ARBA" id="ARBA00023125"/>
    </source>
</evidence>
<name>A0A939HBM3_9CLOT</name>
<feature type="DNA-binding region" description="H-T-H motif" evidence="2">
    <location>
        <begin position="32"/>
        <end position="51"/>
    </location>
</feature>
<sequence>MHNMEKYSQKQIQIFEGVMTLLREGRQIHELKVADIAESCGMGKSTAYEYFSSKEEIIREALGYHLKQNFMELTESVFKETTFKAMARNALDYLEKSLEERFTGIFLMLFTEKQEKVKSGSYMDEKMMMQMESIVLYQVERAMIRGKEEGQIAEEMTLEDVRMTTFGFFMAYVHELIQLKVTECRIRRPQLTEDQVKEEVIILKDRTLKLLLKTLS</sequence>
<evidence type="ECO:0000259" key="3">
    <source>
        <dbReference type="PROSITE" id="PS50977"/>
    </source>
</evidence>
<dbReference type="PROSITE" id="PS50977">
    <property type="entry name" value="HTH_TETR_2"/>
    <property type="match status" value="1"/>
</dbReference>
<dbReference type="GO" id="GO:0003677">
    <property type="term" value="F:DNA binding"/>
    <property type="evidence" value="ECO:0007669"/>
    <property type="project" value="UniProtKB-UniRule"/>
</dbReference>
<protein>
    <submittedName>
        <fullName evidence="4">TetR/AcrR family transcriptional regulator</fullName>
    </submittedName>
</protein>
<dbReference type="EMBL" id="JAFNJU010000004">
    <property type="protein sequence ID" value="MBO1264620.1"/>
    <property type="molecule type" value="Genomic_DNA"/>
</dbReference>
<dbReference type="InterPro" id="IPR009057">
    <property type="entry name" value="Homeodomain-like_sf"/>
</dbReference>
<evidence type="ECO:0000313" key="5">
    <source>
        <dbReference type="Proteomes" id="UP000664218"/>
    </source>
</evidence>
<dbReference type="InterPro" id="IPR050624">
    <property type="entry name" value="HTH-type_Tx_Regulator"/>
</dbReference>
<dbReference type="InterPro" id="IPR001647">
    <property type="entry name" value="HTH_TetR"/>
</dbReference>
<organism evidence="4 5">
    <name type="scientific">Proteiniclasticum aestuarii</name>
    <dbReference type="NCBI Taxonomy" id="2817862"/>
    <lineage>
        <taxon>Bacteria</taxon>
        <taxon>Bacillati</taxon>
        <taxon>Bacillota</taxon>
        <taxon>Clostridia</taxon>
        <taxon>Eubacteriales</taxon>
        <taxon>Clostridiaceae</taxon>
        <taxon>Proteiniclasticum</taxon>
    </lineage>
</organism>
<reference evidence="4" key="1">
    <citation type="submission" date="2021-03" db="EMBL/GenBank/DDBJ databases">
        <title>Proteiniclasticum marinus sp. nov., isolated from tidal flat sediment.</title>
        <authorList>
            <person name="Namirimu T."/>
            <person name="Yang J.-A."/>
            <person name="Yang S.-H."/>
            <person name="Kim Y.-J."/>
            <person name="Kwon K.K."/>
        </authorList>
    </citation>
    <scope>NUCLEOTIDE SEQUENCE</scope>
    <source>
        <strain evidence="4">SCR006</strain>
    </source>
</reference>
<proteinExistence type="predicted"/>
<evidence type="ECO:0000313" key="4">
    <source>
        <dbReference type="EMBL" id="MBO1264620.1"/>
    </source>
</evidence>
<dbReference type="Gene3D" id="1.10.357.10">
    <property type="entry name" value="Tetracycline Repressor, domain 2"/>
    <property type="match status" value="1"/>
</dbReference>